<proteinExistence type="predicted"/>
<dbReference type="SUPFAM" id="SSF52540">
    <property type="entry name" value="P-loop containing nucleoside triphosphate hydrolases"/>
    <property type="match status" value="1"/>
</dbReference>
<dbReference type="GO" id="GO:0005525">
    <property type="term" value="F:GTP binding"/>
    <property type="evidence" value="ECO:0007669"/>
    <property type="project" value="InterPro"/>
</dbReference>
<sequence>MQHADEASVEAASVQLNAFTVKLGLNYWAIDELKLKHRPMLFERLMVLSDVLLTLFGAPAQVPLSDDELVPHASAGTALHGVCYRLAATQHVRCAPKAVLAQPTRCHLVPVMMDATEETLVFESLLAADAFRSTVNACGLSFGIEAMKLIAPLGANCTPVASVAHVRYVVLPLKEWNLDPATMRLTDGAVAAAVAVKTDEAALSFLEEYGSHVSTGVHRFGGILWKTSEFSGCASVAELTAACNRLVSRHLSFEYDGFADSCGGIVRHASCEGLPACEIVSRLESTGPDAPSYDVFHHKMLQDNLSWKLIDRPSTSLVAVWDLLAAAPKCKFAASLVRRAWLEHKVVGTSDYMDSDIWQVQLRNAFTVTGATPSMDAHSIPDAVERLLLSHKALTVPDRAHLTARIGKLLVENLWDRQHDALQKVADSYGCMRTGFAHDLSLEHVEQMIAKMRNVFHTCGDGRGESAEDVVPSAMCSTLKLAHPCKDWPLSQLLIVAPRPDKIPGLPGRIWHTLKHRLNFAEELYGTDGAFSVATWASSKDEHGMKIKAASGAKVEVLSGLLALLSSLTPTARAEVHRLLLDRRWLVPYLLPTPSTFRSEGTALGLVETLIGGDRSASLMRDTRRPAKSSMTKDWINGAFHVDSAHCFDRANGNDVSTGTVAELGWGFLEHGTVCTISTSHQRITKYLLNDVVVVGAPVPVNQLRVPGVVAPAQPVSPPPSDAIAFTDFALFSTSMFQLQSLFAQQARITAVLERETHAPTRQELVQKFRGLEAQHGPLARTIMSHPLLRHFVRTLQLPSVADREAKLVDLERRIISGFEDVSAQARDAPSATESKTHRNVDAGALTPWSWMETGLEHLWRELSHIFAVDPEKYKELPQLAARHLLDGFPLELMDGDAAVVNMKWARGIFNRLGDILPPATRVFVLSVVGVPSSGKSTLLNFMFGTRLRTDGACCTRGVNMQLLRVDHRAPYDYILLLDTKGGTAWRDKNIATLAILPADITIVLSNGEQTETLREILPLVFSAFLGAAFAEQYGSYFDATAYMASNVYFAFNHVDLDQKRSMDGIVDALKMNLKEVAAKIDGTYRQRKGCAVWGEYVSLLHGKLRRYADNDARLYGLIRGSSAPPLDVPLADYGPRLLELYDNIEARAVNRHQERTLPKLLECFDRVWHCIAHFYALYYREAYKQLKRAMEGHYQTLAMIYSDAFDDVLKTMSADATTDVALEQNSVKYVGLLEDKVDGRVFGSPLAVLEVYVTSDLEDEAFDQWKEDELRRWNEHKRGLVEHSARRVQDKVDQLYHVNGQVNVYKEKLLTLLYSPSSHAMTFVTVLDQARCNHPPTTNSVLLDVDCAFNDGGMFTVDHLVALRSRNLELAGHLLAKATATSDAELRASENIRYAVRDFVRAELAAVRRYREDDVGKILSKAKHQKMFEKELSPTLMNVAIAALYDELTAGLVTIRSCWDDTHSIVAKLAACKANMRRFDVNVREGCRASALLTATLDQWLQDHLAKAVAEEVIAQAATRLKEKRWVQNPEAMQGVLEKALLRDVQRGAISRVFRALKDPAEYTALVVRGLILATVQTCLTSGTDLVVASVRDSVVAAAAAAAKASTRHSECFLLELRLGLQTRLKRSGTSALVESLPMASYGLDAFDEQGEDIFQEGHPRSVLTKVLRSLMTHKAALDEATLLNATITSEVVDAIREEAYGAAQGVILRCGKPCPFCCCPCTKALGHASTGSTRDGALHDTYHQPVGLSGATWSDSRQLVARNCSSLAAEDACIIHSNGRKELITALNAVHPDWAQPTVVLALREYIFAKFQPELSQHFNARKCEHIPASYFHNIDDLERRISQMAK</sequence>
<dbReference type="Gene3D" id="3.40.50.300">
    <property type="entry name" value="P-loop containing nucleotide triphosphate hydrolases"/>
    <property type="match status" value="1"/>
</dbReference>
<dbReference type="PROSITE" id="PS51717">
    <property type="entry name" value="G_VLIG"/>
    <property type="match status" value="1"/>
</dbReference>
<dbReference type="OrthoDB" id="167077at2759"/>
<accession>A0A1V9YEK7</accession>
<organism evidence="2 3">
    <name type="scientific">Achlya hypogyna</name>
    <name type="common">Oomycete</name>
    <name type="synonym">Protoachlya hypogyna</name>
    <dbReference type="NCBI Taxonomy" id="1202772"/>
    <lineage>
        <taxon>Eukaryota</taxon>
        <taxon>Sar</taxon>
        <taxon>Stramenopiles</taxon>
        <taxon>Oomycota</taxon>
        <taxon>Saprolegniomycetes</taxon>
        <taxon>Saprolegniales</taxon>
        <taxon>Achlyaceae</taxon>
        <taxon>Achlya</taxon>
    </lineage>
</organism>
<gene>
    <name evidence="2" type="ORF">ACHHYP_13852</name>
</gene>
<feature type="domain" description="VLIG-type G" evidence="1">
    <location>
        <begin position="920"/>
        <end position="1026"/>
    </location>
</feature>
<comment type="caution">
    <text evidence="2">The sequence shown here is derived from an EMBL/GenBank/DDBJ whole genome shotgun (WGS) entry which is preliminary data.</text>
</comment>
<keyword evidence="3" id="KW-1185">Reference proteome</keyword>
<reference evidence="2 3" key="1">
    <citation type="journal article" date="2014" name="Genome Biol. Evol.">
        <title>The secreted proteins of Achlya hypogyna and Thraustotheca clavata identify the ancestral oomycete secretome and reveal gene acquisitions by horizontal gene transfer.</title>
        <authorList>
            <person name="Misner I."/>
            <person name="Blouin N."/>
            <person name="Leonard G."/>
            <person name="Richards T.A."/>
            <person name="Lane C.E."/>
        </authorList>
    </citation>
    <scope>NUCLEOTIDE SEQUENCE [LARGE SCALE GENOMIC DNA]</scope>
    <source>
        <strain evidence="2 3">ATCC 48635</strain>
    </source>
</reference>
<dbReference type="InterPro" id="IPR027417">
    <property type="entry name" value="P-loop_NTPase"/>
</dbReference>
<dbReference type="PANTHER" id="PTHR22796">
    <property type="entry name" value="URG4-RELATED"/>
    <property type="match status" value="1"/>
</dbReference>
<dbReference type="EMBL" id="JNBR01001929">
    <property type="protein sequence ID" value="OQR84132.1"/>
    <property type="molecule type" value="Genomic_DNA"/>
</dbReference>
<evidence type="ECO:0000313" key="3">
    <source>
        <dbReference type="Proteomes" id="UP000243579"/>
    </source>
</evidence>
<protein>
    <recommendedName>
        <fullName evidence="1">VLIG-type G domain-containing protein</fullName>
    </recommendedName>
</protein>
<dbReference type="Proteomes" id="UP000243579">
    <property type="component" value="Unassembled WGS sequence"/>
</dbReference>
<dbReference type="InterPro" id="IPR030383">
    <property type="entry name" value="G_VLIG_dom"/>
</dbReference>
<dbReference type="Pfam" id="PF25683">
    <property type="entry name" value="URGCP_GTPase"/>
    <property type="match status" value="1"/>
</dbReference>
<evidence type="ECO:0000313" key="2">
    <source>
        <dbReference type="EMBL" id="OQR84132.1"/>
    </source>
</evidence>
<dbReference type="PANTHER" id="PTHR22796:SF1">
    <property type="entry name" value="VWFA DOMAIN-CONTAINING PROTEIN"/>
    <property type="match status" value="1"/>
</dbReference>
<name>A0A1V9YEK7_ACHHY</name>
<evidence type="ECO:0000259" key="1">
    <source>
        <dbReference type="PROSITE" id="PS51717"/>
    </source>
</evidence>